<comment type="caution">
    <text evidence="1">The sequence shown here is derived from an EMBL/GenBank/DDBJ whole genome shotgun (WGS) entry which is preliminary data.</text>
</comment>
<dbReference type="EMBL" id="JABEQB010000001">
    <property type="protein sequence ID" value="NNG65771.1"/>
    <property type="molecule type" value="Genomic_DNA"/>
</dbReference>
<reference evidence="1 2" key="1">
    <citation type="submission" date="2020-04" db="EMBL/GenBank/DDBJ databases">
        <title>Draft genome sequence of Caldanaerobacter sunterraneus. strain 1523vc isolated from Griffin hot spring, Kamchatka, Russia.</title>
        <authorList>
            <person name="Toshchakov S.V."/>
            <person name="Podosokorskaya O.A."/>
            <person name="Kublanov I.V."/>
            <person name="Korzhenkov A."/>
            <person name="Patrushev M.V."/>
        </authorList>
    </citation>
    <scope>NUCLEOTIDE SEQUENCE [LARGE SCALE GENOMIC DNA]</scope>
    <source>
        <strain evidence="1 2">1523vc</strain>
    </source>
</reference>
<dbReference type="InterPro" id="IPR018841">
    <property type="entry name" value="DUF2442"/>
</dbReference>
<dbReference type="Proteomes" id="UP000529861">
    <property type="component" value="Unassembled WGS sequence"/>
</dbReference>
<sequence length="82" mass="9573">MYKVVSVKATDDYKLIVVFDNGTVKEYDMKPKLNEWPFEMLKNKAFFKAVKVDVGGYGVSWNTEIDLSEYELWENGKEIKLV</sequence>
<dbReference type="AlphaFoldDB" id="A0A7Y2PLM9"/>
<dbReference type="SUPFAM" id="SSF143880">
    <property type="entry name" value="NE0471 N-terminal domain-like"/>
    <property type="match status" value="1"/>
</dbReference>
<dbReference type="InterPro" id="IPR036782">
    <property type="entry name" value="NE0471-like_N"/>
</dbReference>
<gene>
    <name evidence="1" type="ORF">HKI81_00655</name>
</gene>
<organism evidence="1 2">
    <name type="scientific">Caldanaerobacter subterraneus</name>
    <dbReference type="NCBI Taxonomy" id="911092"/>
    <lineage>
        <taxon>Bacteria</taxon>
        <taxon>Bacillati</taxon>
        <taxon>Bacillota</taxon>
        <taxon>Clostridia</taxon>
        <taxon>Thermoanaerobacterales</taxon>
        <taxon>Thermoanaerobacteraceae</taxon>
        <taxon>Caldanaerobacter</taxon>
    </lineage>
</organism>
<dbReference type="Gene3D" id="3.30.2020.10">
    <property type="entry name" value="NE0471-like N-terminal domain"/>
    <property type="match status" value="1"/>
</dbReference>
<dbReference type="Pfam" id="PF10387">
    <property type="entry name" value="DUF2442"/>
    <property type="match status" value="1"/>
</dbReference>
<proteinExistence type="predicted"/>
<evidence type="ECO:0000313" key="1">
    <source>
        <dbReference type="EMBL" id="NNG65771.1"/>
    </source>
</evidence>
<name>A0A7Y2PLM9_9THEO</name>
<dbReference type="RefSeq" id="WP_170269922.1">
    <property type="nucleotide sequence ID" value="NZ_JABEQB010000001.1"/>
</dbReference>
<evidence type="ECO:0000313" key="2">
    <source>
        <dbReference type="Proteomes" id="UP000529861"/>
    </source>
</evidence>
<accession>A0A7Y2PLM9</accession>
<protein>
    <submittedName>
        <fullName evidence="1">DUF2442 domain-containing protein</fullName>
    </submittedName>
</protein>